<dbReference type="EMBL" id="CAUYUJ010014222">
    <property type="protein sequence ID" value="CAK0838416.1"/>
    <property type="molecule type" value="Genomic_DNA"/>
</dbReference>
<feature type="region of interest" description="Disordered" evidence="1">
    <location>
        <begin position="1"/>
        <end position="85"/>
    </location>
</feature>
<dbReference type="InterPro" id="IPR044668">
    <property type="entry name" value="PuuD-like"/>
</dbReference>
<protein>
    <recommendedName>
        <fullName evidence="4">Folate gamma-glutamyl hydrolase</fullName>
    </recommendedName>
</protein>
<dbReference type="InterPro" id="IPR029062">
    <property type="entry name" value="Class_I_gatase-like"/>
</dbReference>
<gene>
    <name evidence="2" type="ORF">PCOR1329_LOCUS34370</name>
</gene>
<dbReference type="Pfam" id="PF07722">
    <property type="entry name" value="Peptidase_C26"/>
    <property type="match status" value="1"/>
</dbReference>
<evidence type="ECO:0000313" key="2">
    <source>
        <dbReference type="EMBL" id="CAK0838416.1"/>
    </source>
</evidence>
<organism evidence="2 3">
    <name type="scientific">Prorocentrum cordatum</name>
    <dbReference type="NCBI Taxonomy" id="2364126"/>
    <lineage>
        <taxon>Eukaryota</taxon>
        <taxon>Sar</taxon>
        <taxon>Alveolata</taxon>
        <taxon>Dinophyceae</taxon>
        <taxon>Prorocentrales</taxon>
        <taxon>Prorocentraceae</taxon>
        <taxon>Prorocentrum</taxon>
    </lineage>
</organism>
<sequence>MAARAGGDAHPAVVRLGGPSLRDRRNKSSHDMLVSLQSAGADWRGVGPADGDSDGDADGEGPQRPVLRVKSRRGHEGAMLGPGWEPAHRPPRVLMVSRRYLRKNKYVDIIGEYHMELVQQFGGAPIIIPRTTLTVAHLTEFLPMDGLLVAEGNDLSSDILARYGCKAPAPQDPAVAEKYASDAEFDHTKDELEFALMRFALATGCPILAICRGSQMLSALRGGTLINDIESEVPGCVTHHRGSDHPEYDSGRHPIKVLPDTPLARWFSESLGEASELQVNSYHHQGVKELGDGLAPMAHAPDGVLEGFYDTSHDPAAGRFAVGLQFHPERMLPDYPGCRNVSGVA</sequence>
<evidence type="ECO:0000256" key="1">
    <source>
        <dbReference type="SAM" id="MobiDB-lite"/>
    </source>
</evidence>
<dbReference type="PANTHER" id="PTHR43235">
    <property type="entry name" value="GLUTAMINE AMIDOTRANSFERASE PB2B2.05-RELATED"/>
    <property type="match status" value="1"/>
</dbReference>
<feature type="compositionally biased region" description="Basic and acidic residues" evidence="1">
    <location>
        <begin position="21"/>
        <end position="30"/>
    </location>
</feature>
<evidence type="ECO:0008006" key="4">
    <source>
        <dbReference type="Google" id="ProtNLM"/>
    </source>
</evidence>
<accession>A0ABN9T0F9</accession>
<evidence type="ECO:0000313" key="3">
    <source>
        <dbReference type="Proteomes" id="UP001189429"/>
    </source>
</evidence>
<dbReference type="Gene3D" id="3.40.50.880">
    <property type="match status" value="1"/>
</dbReference>
<comment type="caution">
    <text evidence="2">The sequence shown here is derived from an EMBL/GenBank/DDBJ whole genome shotgun (WGS) entry which is preliminary data.</text>
</comment>
<proteinExistence type="predicted"/>
<dbReference type="PANTHER" id="PTHR43235:SF1">
    <property type="entry name" value="GLUTAMINE AMIDOTRANSFERASE PB2B2.05-RELATED"/>
    <property type="match status" value="1"/>
</dbReference>
<dbReference type="Proteomes" id="UP001189429">
    <property type="component" value="Unassembled WGS sequence"/>
</dbReference>
<dbReference type="InterPro" id="IPR011697">
    <property type="entry name" value="Peptidase_C26"/>
</dbReference>
<name>A0ABN9T0F9_9DINO</name>
<reference evidence="2" key="1">
    <citation type="submission" date="2023-10" db="EMBL/GenBank/DDBJ databases">
        <authorList>
            <person name="Chen Y."/>
            <person name="Shah S."/>
            <person name="Dougan E. K."/>
            <person name="Thang M."/>
            <person name="Chan C."/>
        </authorList>
    </citation>
    <scope>NUCLEOTIDE SEQUENCE [LARGE SCALE GENOMIC DNA]</scope>
</reference>
<dbReference type="SUPFAM" id="SSF52317">
    <property type="entry name" value="Class I glutamine amidotransferase-like"/>
    <property type="match status" value="1"/>
</dbReference>
<keyword evidence="3" id="KW-1185">Reference proteome</keyword>
<dbReference type="PROSITE" id="PS51273">
    <property type="entry name" value="GATASE_TYPE_1"/>
    <property type="match status" value="1"/>
</dbReference>